<sequence>MSESVLDSSVWRQYNKDNSFREKLAEFCVMDETEFISDDKELYAVMKSKLTKKELKLFAMDSAGMSEAELCKSFSYNEEELEKAKFKLYKKLKQDKTRLSFRATAIDEE</sequence>
<evidence type="ECO:0000313" key="1">
    <source>
        <dbReference type="EMBL" id="QFR48555.1"/>
    </source>
</evidence>
<organism evidence="1 2">
    <name type="scientific">Sulfurimonas lithotrophica</name>
    <dbReference type="NCBI Taxonomy" id="2590022"/>
    <lineage>
        <taxon>Bacteria</taxon>
        <taxon>Pseudomonadati</taxon>
        <taxon>Campylobacterota</taxon>
        <taxon>Epsilonproteobacteria</taxon>
        <taxon>Campylobacterales</taxon>
        <taxon>Sulfurimonadaceae</taxon>
        <taxon>Sulfurimonas</taxon>
    </lineage>
</organism>
<keyword evidence="2" id="KW-1185">Reference proteome</keyword>
<dbReference type="AlphaFoldDB" id="A0A5P8NYN9"/>
<evidence type="ECO:0000313" key="2">
    <source>
        <dbReference type="Proteomes" id="UP000326944"/>
    </source>
</evidence>
<dbReference type="OrthoDB" id="5334876at2"/>
<dbReference type="EMBL" id="CP043617">
    <property type="protein sequence ID" value="QFR48555.1"/>
    <property type="molecule type" value="Genomic_DNA"/>
</dbReference>
<proteinExistence type="predicted"/>
<gene>
    <name evidence="1" type="ORF">FJR48_01955</name>
</gene>
<protein>
    <submittedName>
        <fullName evidence="1">Uncharacterized protein</fullName>
    </submittedName>
</protein>
<reference evidence="1 2" key="1">
    <citation type="submission" date="2019-09" db="EMBL/GenBank/DDBJ databases">
        <title>Sulfurimonas gotlandica sp. nov., a chemoautotrophic and psychrotolerant epsilonproteobacterium isolated from a pelagic redoxcline, and an emended description of the genus Sulfurimonas.</title>
        <authorList>
            <person name="Wang S."/>
            <person name="Jiang L."/>
            <person name="Shao S."/>
        </authorList>
    </citation>
    <scope>NUCLEOTIDE SEQUENCE [LARGE SCALE GENOMIC DNA]</scope>
    <source>
        <strain evidence="1 2">GYSZ_1</strain>
    </source>
</reference>
<dbReference type="Proteomes" id="UP000326944">
    <property type="component" value="Chromosome"/>
</dbReference>
<name>A0A5P8NYN9_9BACT</name>
<dbReference type="RefSeq" id="WP_152306498.1">
    <property type="nucleotide sequence ID" value="NZ_CP043617.1"/>
</dbReference>
<dbReference type="KEGG" id="sulg:FJR48_01955"/>
<accession>A0A5P8NYN9</accession>